<evidence type="ECO:0000313" key="9">
    <source>
        <dbReference type="Proteomes" id="UP000078397"/>
    </source>
</evidence>
<comment type="subcellular location">
    <subcellularLocation>
        <location evidence="1">Membrane</location>
        <topology evidence="1">Multi-pass membrane protein</topology>
    </subcellularLocation>
</comment>
<evidence type="ECO:0000259" key="7">
    <source>
        <dbReference type="Pfam" id="PF20684"/>
    </source>
</evidence>
<protein>
    <recommendedName>
        <fullName evidence="7">Rhodopsin domain-containing protein</fullName>
    </recommendedName>
</protein>
<reference evidence="8 9" key="1">
    <citation type="journal article" date="2016" name="PLoS Pathog.">
        <title>Biosynthesis of antibiotic leucinostatins in bio-control fungus Purpureocillium lilacinum and their inhibition on phytophthora revealed by genome mining.</title>
        <authorList>
            <person name="Wang G."/>
            <person name="Liu Z."/>
            <person name="Lin R."/>
            <person name="Li E."/>
            <person name="Mao Z."/>
            <person name="Ling J."/>
            <person name="Yang Y."/>
            <person name="Yin W.B."/>
            <person name="Xie B."/>
        </authorList>
    </citation>
    <scope>NUCLEOTIDE SEQUENCE [LARGE SCALE GENOMIC DNA]</scope>
    <source>
        <strain evidence="8">170</strain>
    </source>
</reference>
<dbReference type="PANTHER" id="PTHR33048:SF162">
    <property type="entry name" value="SATRATOXIN BIOSYNTHESIS SC1 CLUSTER PROTEIN 4"/>
    <property type="match status" value="1"/>
</dbReference>
<proteinExistence type="inferred from homology"/>
<evidence type="ECO:0000256" key="3">
    <source>
        <dbReference type="ARBA" id="ARBA00022989"/>
    </source>
</evidence>
<dbReference type="RefSeq" id="XP_022284010.1">
    <property type="nucleotide sequence ID" value="XM_022428701.1"/>
</dbReference>
<feature type="transmembrane region" description="Helical" evidence="6">
    <location>
        <begin position="123"/>
        <end position="144"/>
    </location>
</feature>
<gene>
    <name evidence="8" type="ORF">VFPPC_10221</name>
</gene>
<dbReference type="KEGG" id="pchm:VFPPC_10221"/>
<evidence type="ECO:0000313" key="8">
    <source>
        <dbReference type="EMBL" id="OAQ59193.2"/>
    </source>
</evidence>
<dbReference type="Proteomes" id="UP000078397">
    <property type="component" value="Unassembled WGS sequence"/>
</dbReference>
<dbReference type="EMBL" id="LSBJ02000010">
    <property type="protein sequence ID" value="OAQ59193.2"/>
    <property type="molecule type" value="Genomic_DNA"/>
</dbReference>
<dbReference type="InterPro" id="IPR052337">
    <property type="entry name" value="SAT4-like"/>
</dbReference>
<comment type="caution">
    <text evidence="8">The sequence shown here is derived from an EMBL/GenBank/DDBJ whole genome shotgun (WGS) entry which is preliminary data.</text>
</comment>
<keyword evidence="2 6" id="KW-0812">Transmembrane</keyword>
<dbReference type="STRING" id="1380566.A0A179F249"/>
<name>A0A179F249_METCM</name>
<dbReference type="GO" id="GO:0016020">
    <property type="term" value="C:membrane"/>
    <property type="evidence" value="ECO:0007669"/>
    <property type="project" value="UniProtKB-SubCell"/>
</dbReference>
<feature type="transmembrane region" description="Helical" evidence="6">
    <location>
        <begin position="75"/>
        <end position="96"/>
    </location>
</feature>
<feature type="transmembrane region" description="Helical" evidence="6">
    <location>
        <begin position="156"/>
        <end position="181"/>
    </location>
</feature>
<dbReference type="Pfam" id="PF20684">
    <property type="entry name" value="Fung_rhodopsin"/>
    <property type="match status" value="1"/>
</dbReference>
<keyword evidence="3 6" id="KW-1133">Transmembrane helix</keyword>
<evidence type="ECO:0000256" key="6">
    <source>
        <dbReference type="SAM" id="Phobius"/>
    </source>
</evidence>
<dbReference type="PANTHER" id="PTHR33048">
    <property type="entry name" value="PTH11-LIKE INTEGRAL MEMBRANE PROTEIN (AFU_ORTHOLOGUE AFUA_5G11245)"/>
    <property type="match status" value="1"/>
</dbReference>
<feature type="domain" description="Rhodopsin" evidence="7">
    <location>
        <begin position="36"/>
        <end position="215"/>
    </location>
</feature>
<dbReference type="OrthoDB" id="444631at2759"/>
<organism evidence="8 9">
    <name type="scientific">Pochonia chlamydosporia 170</name>
    <dbReference type="NCBI Taxonomy" id="1380566"/>
    <lineage>
        <taxon>Eukaryota</taxon>
        <taxon>Fungi</taxon>
        <taxon>Dikarya</taxon>
        <taxon>Ascomycota</taxon>
        <taxon>Pezizomycotina</taxon>
        <taxon>Sordariomycetes</taxon>
        <taxon>Hypocreomycetidae</taxon>
        <taxon>Hypocreales</taxon>
        <taxon>Clavicipitaceae</taxon>
        <taxon>Pochonia</taxon>
    </lineage>
</organism>
<accession>A0A179F249</accession>
<dbReference type="GeneID" id="28852624"/>
<dbReference type="InterPro" id="IPR049326">
    <property type="entry name" value="Rhodopsin_dom_fungi"/>
</dbReference>
<evidence type="ECO:0000256" key="2">
    <source>
        <dbReference type="ARBA" id="ARBA00022692"/>
    </source>
</evidence>
<feature type="transmembrane region" description="Helical" evidence="6">
    <location>
        <begin position="43"/>
        <end position="63"/>
    </location>
</feature>
<keyword evidence="9" id="KW-1185">Reference proteome</keyword>
<evidence type="ECO:0000256" key="5">
    <source>
        <dbReference type="ARBA" id="ARBA00038359"/>
    </source>
</evidence>
<evidence type="ECO:0000256" key="1">
    <source>
        <dbReference type="ARBA" id="ARBA00004141"/>
    </source>
</evidence>
<keyword evidence="4 6" id="KW-0472">Membrane</keyword>
<comment type="similarity">
    <text evidence="5">Belongs to the SAT4 family.</text>
</comment>
<feature type="transmembrane region" description="Helical" evidence="6">
    <location>
        <begin position="187"/>
        <end position="210"/>
    </location>
</feature>
<evidence type="ECO:0000256" key="4">
    <source>
        <dbReference type="ARBA" id="ARBA00023136"/>
    </source>
</evidence>
<sequence>MAILQTEQIPSLYYVTYLIAGRIEVTADTPELSVQLSRWQFPIIKLFWTVLWSVKASFLAVFYRLVKPFAIYRRVWYGVALFTFLAYVGCVVSSALTCSPPSDYFVAGKCDSEIELWRQRFNVLFSTSLDVATDLIIMALPIALLPSLQLNIKKKIGLGVAFSLAVLIICVAIVRMTQVIVNQKVDLIGLAIWGAVETSTAVIVGSLPPLKALLTRSVKKYASNGKSSQKYGKNVRSNQHNDYALGSQSRTIMVAESIPLDDMHTSNQKNGGIYVQKAFETHVEYDNSSREDDDEAAI</sequence>
<dbReference type="AlphaFoldDB" id="A0A179F249"/>